<reference evidence="2 3" key="1">
    <citation type="submission" date="2021-03" db="EMBL/GenBank/DDBJ databases">
        <authorList>
            <person name="King G.J."/>
            <person name="Bancroft I."/>
            <person name="Baten A."/>
            <person name="Bloomfield J."/>
            <person name="Borpatragohain P."/>
            <person name="He Z."/>
            <person name="Irish N."/>
            <person name="Irwin J."/>
            <person name="Liu K."/>
            <person name="Mauleon R.P."/>
            <person name="Moore J."/>
            <person name="Morris R."/>
            <person name="Ostergaard L."/>
            <person name="Wang B."/>
            <person name="Wells R."/>
        </authorList>
    </citation>
    <scope>NUCLEOTIDE SEQUENCE [LARGE SCALE GENOMIC DNA]</scope>
    <source>
        <strain evidence="2">R-o-18</strain>
        <tissue evidence="2">Leaf</tissue>
    </source>
</reference>
<accession>A0ABQ7LFA2</accession>
<name>A0ABQ7LFA2_BRACM</name>
<evidence type="ECO:0000256" key="1">
    <source>
        <dbReference type="SAM" id="MobiDB-lite"/>
    </source>
</evidence>
<proteinExistence type="predicted"/>
<evidence type="ECO:0000313" key="2">
    <source>
        <dbReference type="EMBL" id="KAG5384590.1"/>
    </source>
</evidence>
<protein>
    <submittedName>
        <fullName evidence="2">Uncharacterized protein</fullName>
    </submittedName>
</protein>
<sequence length="205" mass="23640">MCGLPLTKTRREEGPTAMIRPDRGRVQEERERADFRRERGGHKLREKRKLFPFPNDEPHIKLKLLTRQIHHRKPLVDPISDAPTLAETIHGADLSSWNPNPSQQDFLSKFKSSRQHSISSSHKAFLTTSASCSEQSQLTFTSQADRVPNQPARKGSNSRPDRRQRPSSSHPRFISPSWRSGFYNLQDKGNPNSENMNRTWLFCKD</sequence>
<keyword evidence="3" id="KW-1185">Reference proteome</keyword>
<feature type="compositionally biased region" description="Basic and acidic residues" evidence="1">
    <location>
        <begin position="9"/>
        <end position="43"/>
    </location>
</feature>
<feature type="region of interest" description="Disordered" evidence="1">
    <location>
        <begin position="1"/>
        <end position="45"/>
    </location>
</feature>
<organism evidence="2 3">
    <name type="scientific">Brassica rapa subsp. trilocularis</name>
    <dbReference type="NCBI Taxonomy" id="1813537"/>
    <lineage>
        <taxon>Eukaryota</taxon>
        <taxon>Viridiplantae</taxon>
        <taxon>Streptophyta</taxon>
        <taxon>Embryophyta</taxon>
        <taxon>Tracheophyta</taxon>
        <taxon>Spermatophyta</taxon>
        <taxon>Magnoliopsida</taxon>
        <taxon>eudicotyledons</taxon>
        <taxon>Gunneridae</taxon>
        <taxon>Pentapetalae</taxon>
        <taxon>rosids</taxon>
        <taxon>malvids</taxon>
        <taxon>Brassicales</taxon>
        <taxon>Brassicaceae</taxon>
        <taxon>Brassiceae</taxon>
        <taxon>Brassica</taxon>
    </lineage>
</organism>
<comment type="caution">
    <text evidence="2">The sequence shown here is derived from an EMBL/GenBank/DDBJ whole genome shotgun (WGS) entry which is preliminary data.</text>
</comment>
<dbReference type="EMBL" id="JADBGQ010000008">
    <property type="protein sequence ID" value="KAG5384590.1"/>
    <property type="molecule type" value="Genomic_DNA"/>
</dbReference>
<evidence type="ECO:0000313" key="3">
    <source>
        <dbReference type="Proteomes" id="UP000823674"/>
    </source>
</evidence>
<gene>
    <name evidence="2" type="primary">A09g510440.1_BraROA</name>
    <name evidence="2" type="ORF">IGI04_036060</name>
</gene>
<feature type="region of interest" description="Disordered" evidence="1">
    <location>
        <begin position="137"/>
        <end position="175"/>
    </location>
</feature>
<dbReference type="Proteomes" id="UP000823674">
    <property type="component" value="Chromosome A09"/>
</dbReference>